<gene>
    <name evidence="2" type="ORF">Lalb_Chr11g0071381</name>
</gene>
<dbReference type="InterPro" id="IPR003871">
    <property type="entry name" value="RFA1B/D_OB_1st"/>
</dbReference>
<name>A0A6A4PS81_LUPAL</name>
<dbReference type="InterPro" id="IPR012340">
    <property type="entry name" value="NA-bd_OB-fold"/>
</dbReference>
<protein>
    <recommendedName>
        <fullName evidence="1">Replication protein A 70 kDa DNA-binding subunit B/D first OB fold domain-containing protein</fullName>
    </recommendedName>
</protein>
<sequence length="91" mass="10835">MILMDSKVTHNFISTVNLFQHLYLLKHFISIFKGDKIQVSVKNDEFNQWSQSLLENKTYVMHNFNVMRNDLQFKACDHVYRMQFCAGTTLK</sequence>
<dbReference type="Pfam" id="PF02721">
    <property type="entry name" value="DUF223"/>
    <property type="match status" value="1"/>
</dbReference>
<dbReference type="Gene3D" id="2.40.50.140">
    <property type="entry name" value="Nucleic acid-binding proteins"/>
    <property type="match status" value="1"/>
</dbReference>
<keyword evidence="3" id="KW-1185">Reference proteome</keyword>
<dbReference type="AlphaFoldDB" id="A0A6A4PS81"/>
<evidence type="ECO:0000313" key="2">
    <source>
        <dbReference type="EMBL" id="KAE9604398.1"/>
    </source>
</evidence>
<dbReference type="OrthoDB" id="1744497at2759"/>
<evidence type="ECO:0000259" key="1">
    <source>
        <dbReference type="Pfam" id="PF02721"/>
    </source>
</evidence>
<feature type="domain" description="Replication protein A 70 kDa DNA-binding subunit B/D first OB fold" evidence="1">
    <location>
        <begin position="33"/>
        <end position="90"/>
    </location>
</feature>
<proteinExistence type="predicted"/>
<reference evidence="3" key="1">
    <citation type="journal article" date="2020" name="Nat. Commun.">
        <title>Genome sequence of the cluster root forming white lupin.</title>
        <authorList>
            <person name="Hufnagel B."/>
            <person name="Marques A."/>
            <person name="Soriano A."/>
            <person name="Marques L."/>
            <person name="Divol F."/>
            <person name="Doumas P."/>
            <person name="Sallet E."/>
            <person name="Mancinotti D."/>
            <person name="Carrere S."/>
            <person name="Marande W."/>
            <person name="Arribat S."/>
            <person name="Keller J."/>
            <person name="Huneau C."/>
            <person name="Blein T."/>
            <person name="Aime D."/>
            <person name="Laguerre M."/>
            <person name="Taylor J."/>
            <person name="Schubert V."/>
            <person name="Nelson M."/>
            <person name="Geu-Flores F."/>
            <person name="Crespi M."/>
            <person name="Gallardo-Guerrero K."/>
            <person name="Delaux P.-M."/>
            <person name="Salse J."/>
            <person name="Berges H."/>
            <person name="Guyot R."/>
            <person name="Gouzy J."/>
            <person name="Peret B."/>
        </authorList>
    </citation>
    <scope>NUCLEOTIDE SEQUENCE [LARGE SCALE GENOMIC DNA]</scope>
    <source>
        <strain evidence="3">cv. Amiga</strain>
    </source>
</reference>
<dbReference type="Proteomes" id="UP000447434">
    <property type="component" value="Chromosome 11"/>
</dbReference>
<organism evidence="2 3">
    <name type="scientific">Lupinus albus</name>
    <name type="common">White lupine</name>
    <name type="synonym">Lupinus termis</name>
    <dbReference type="NCBI Taxonomy" id="3870"/>
    <lineage>
        <taxon>Eukaryota</taxon>
        <taxon>Viridiplantae</taxon>
        <taxon>Streptophyta</taxon>
        <taxon>Embryophyta</taxon>
        <taxon>Tracheophyta</taxon>
        <taxon>Spermatophyta</taxon>
        <taxon>Magnoliopsida</taxon>
        <taxon>eudicotyledons</taxon>
        <taxon>Gunneridae</taxon>
        <taxon>Pentapetalae</taxon>
        <taxon>rosids</taxon>
        <taxon>fabids</taxon>
        <taxon>Fabales</taxon>
        <taxon>Fabaceae</taxon>
        <taxon>Papilionoideae</taxon>
        <taxon>50 kb inversion clade</taxon>
        <taxon>genistoids sensu lato</taxon>
        <taxon>core genistoids</taxon>
        <taxon>Genisteae</taxon>
        <taxon>Lupinus</taxon>
    </lineage>
</organism>
<comment type="caution">
    <text evidence="2">The sequence shown here is derived from an EMBL/GenBank/DDBJ whole genome shotgun (WGS) entry which is preliminary data.</text>
</comment>
<accession>A0A6A4PS81</accession>
<dbReference type="EMBL" id="WOCE01000011">
    <property type="protein sequence ID" value="KAE9604398.1"/>
    <property type="molecule type" value="Genomic_DNA"/>
</dbReference>
<evidence type="ECO:0000313" key="3">
    <source>
        <dbReference type="Proteomes" id="UP000447434"/>
    </source>
</evidence>